<organism evidence="2 3">
    <name type="scientific">Sphaerobolus stellatus (strain SS14)</name>
    <dbReference type="NCBI Taxonomy" id="990650"/>
    <lineage>
        <taxon>Eukaryota</taxon>
        <taxon>Fungi</taxon>
        <taxon>Dikarya</taxon>
        <taxon>Basidiomycota</taxon>
        <taxon>Agaricomycotina</taxon>
        <taxon>Agaricomycetes</taxon>
        <taxon>Phallomycetidae</taxon>
        <taxon>Geastrales</taxon>
        <taxon>Sphaerobolaceae</taxon>
        <taxon>Sphaerobolus</taxon>
    </lineage>
</organism>
<feature type="compositionally biased region" description="Pro residues" evidence="1">
    <location>
        <begin position="127"/>
        <end position="148"/>
    </location>
</feature>
<accession>A0A0C9UBD3</accession>
<name>A0A0C9UBD3_SPHS4</name>
<reference evidence="2 3" key="1">
    <citation type="submission" date="2014-06" db="EMBL/GenBank/DDBJ databases">
        <title>Evolutionary Origins and Diversification of the Mycorrhizal Mutualists.</title>
        <authorList>
            <consortium name="DOE Joint Genome Institute"/>
            <consortium name="Mycorrhizal Genomics Consortium"/>
            <person name="Kohler A."/>
            <person name="Kuo A."/>
            <person name="Nagy L.G."/>
            <person name="Floudas D."/>
            <person name="Copeland A."/>
            <person name="Barry K.W."/>
            <person name="Cichocki N."/>
            <person name="Veneault-Fourrey C."/>
            <person name="LaButti K."/>
            <person name="Lindquist E.A."/>
            <person name="Lipzen A."/>
            <person name="Lundell T."/>
            <person name="Morin E."/>
            <person name="Murat C."/>
            <person name="Riley R."/>
            <person name="Ohm R."/>
            <person name="Sun H."/>
            <person name="Tunlid A."/>
            <person name="Henrissat B."/>
            <person name="Grigoriev I.V."/>
            <person name="Hibbett D.S."/>
            <person name="Martin F."/>
        </authorList>
    </citation>
    <scope>NUCLEOTIDE SEQUENCE [LARGE SCALE GENOMIC DNA]</scope>
    <source>
        <strain evidence="2 3">SS14</strain>
    </source>
</reference>
<protein>
    <submittedName>
        <fullName evidence="2">Uncharacterized protein</fullName>
    </submittedName>
</protein>
<feature type="compositionally biased region" description="Acidic residues" evidence="1">
    <location>
        <begin position="156"/>
        <end position="165"/>
    </location>
</feature>
<feature type="region of interest" description="Disordered" evidence="1">
    <location>
        <begin position="96"/>
        <end position="165"/>
    </location>
</feature>
<evidence type="ECO:0000256" key="1">
    <source>
        <dbReference type="SAM" id="MobiDB-lite"/>
    </source>
</evidence>
<sequence>MSGTKQYIAHTSPALVELDKPSLNVSEECVMQEAVHLQWILDDAKLVTHIIKLALFCIKPLHGCNLVHSMSSPSNGNTLSGLAPVPKDSFVGQPKSSICYASLDPNQGNDGTLAGTPNPLGGGSSKGPPPGGGPPVGGPNPDLNPGPDPGDRGGPPDDEDDKALN</sequence>
<proteinExistence type="predicted"/>
<evidence type="ECO:0000313" key="2">
    <source>
        <dbReference type="EMBL" id="KIJ40463.1"/>
    </source>
</evidence>
<dbReference type="HOGENOM" id="CLU_1611862_0_0_1"/>
<dbReference type="Proteomes" id="UP000054279">
    <property type="component" value="Unassembled WGS sequence"/>
</dbReference>
<dbReference type="EMBL" id="KN837144">
    <property type="protein sequence ID" value="KIJ40463.1"/>
    <property type="molecule type" value="Genomic_DNA"/>
</dbReference>
<dbReference type="AlphaFoldDB" id="A0A0C9UBD3"/>
<keyword evidence="3" id="KW-1185">Reference proteome</keyword>
<evidence type="ECO:0000313" key="3">
    <source>
        <dbReference type="Proteomes" id="UP000054279"/>
    </source>
</evidence>
<gene>
    <name evidence="2" type="ORF">M422DRAFT_256720</name>
</gene>